<dbReference type="Pfam" id="PF02517">
    <property type="entry name" value="Rce1-like"/>
    <property type="match status" value="1"/>
</dbReference>
<feature type="transmembrane region" description="Helical" evidence="1">
    <location>
        <begin position="188"/>
        <end position="206"/>
    </location>
</feature>
<feature type="transmembrane region" description="Helical" evidence="1">
    <location>
        <begin position="157"/>
        <end position="176"/>
    </location>
</feature>
<dbReference type="AlphaFoldDB" id="A0A9E8M1I3"/>
<dbReference type="GO" id="GO:0080120">
    <property type="term" value="P:CAAX-box protein maturation"/>
    <property type="evidence" value="ECO:0007669"/>
    <property type="project" value="UniProtKB-ARBA"/>
</dbReference>
<dbReference type="Proteomes" id="UP001164726">
    <property type="component" value="Chromosome"/>
</dbReference>
<keyword evidence="3" id="KW-0645">Protease</keyword>
<gene>
    <name evidence="3" type="ORF">OE105_06940</name>
</gene>
<keyword evidence="1" id="KW-0472">Membrane</keyword>
<keyword evidence="1" id="KW-1133">Transmembrane helix</keyword>
<dbReference type="GO" id="GO:0008237">
    <property type="term" value="F:metallopeptidase activity"/>
    <property type="evidence" value="ECO:0007669"/>
    <property type="project" value="UniProtKB-KW"/>
</dbReference>
<keyword evidence="1" id="KW-0812">Transmembrane</keyword>
<evidence type="ECO:0000256" key="1">
    <source>
        <dbReference type="SAM" id="Phobius"/>
    </source>
</evidence>
<name>A0A9E8M1I3_9BACI</name>
<evidence type="ECO:0000313" key="3">
    <source>
        <dbReference type="EMBL" id="WAA13828.1"/>
    </source>
</evidence>
<feature type="transmembrane region" description="Helical" evidence="1">
    <location>
        <begin position="133"/>
        <end position="151"/>
    </location>
</feature>
<reference evidence="3" key="1">
    <citation type="submission" date="2022-09" db="EMBL/GenBank/DDBJ databases">
        <title>Complete Genomes of Fervidibacillus albus and Fervidibacillus halotolerans isolated from tidal flat sediments.</title>
        <authorList>
            <person name="Kwon K.K."/>
            <person name="Yang S.-H."/>
            <person name="Park M.J."/>
            <person name="Oh H.-M."/>
        </authorList>
    </citation>
    <scope>NUCLEOTIDE SEQUENCE</scope>
    <source>
        <strain evidence="3">MEBiC13594</strain>
    </source>
</reference>
<dbReference type="InterPro" id="IPR003675">
    <property type="entry name" value="Rce1/LyrA-like_dom"/>
</dbReference>
<keyword evidence="3" id="KW-0378">Hydrolase</keyword>
<feature type="transmembrane region" description="Helical" evidence="1">
    <location>
        <begin position="56"/>
        <end position="79"/>
    </location>
</feature>
<evidence type="ECO:0000259" key="2">
    <source>
        <dbReference type="Pfam" id="PF02517"/>
    </source>
</evidence>
<organism evidence="3 4">
    <name type="scientific">Fervidibacillus halotolerans</name>
    <dbReference type="NCBI Taxonomy" id="2980027"/>
    <lineage>
        <taxon>Bacteria</taxon>
        <taxon>Bacillati</taxon>
        <taxon>Bacillota</taxon>
        <taxon>Bacilli</taxon>
        <taxon>Bacillales</taxon>
        <taxon>Bacillaceae</taxon>
        <taxon>Fervidibacillus</taxon>
    </lineage>
</organism>
<protein>
    <submittedName>
        <fullName evidence="3">CPBP family intramembrane metalloprotease</fullName>
    </submittedName>
</protein>
<evidence type="ECO:0000313" key="4">
    <source>
        <dbReference type="Proteomes" id="UP001164726"/>
    </source>
</evidence>
<dbReference type="EMBL" id="CP106877">
    <property type="protein sequence ID" value="WAA13828.1"/>
    <property type="molecule type" value="Genomic_DNA"/>
</dbReference>
<dbReference type="RefSeq" id="WP_275422039.1">
    <property type="nucleotide sequence ID" value="NZ_CP106877.1"/>
</dbReference>
<dbReference type="GO" id="GO:0004175">
    <property type="term" value="F:endopeptidase activity"/>
    <property type="evidence" value="ECO:0007669"/>
    <property type="project" value="UniProtKB-ARBA"/>
</dbReference>
<accession>A0A9E8M1I3</accession>
<feature type="domain" description="CAAX prenyl protease 2/Lysostaphin resistance protein A-like" evidence="2">
    <location>
        <begin position="98"/>
        <end position="196"/>
    </location>
</feature>
<keyword evidence="4" id="KW-1185">Reference proteome</keyword>
<proteinExistence type="predicted"/>
<dbReference type="KEGG" id="fhl:OE105_06940"/>
<feature type="transmembrane region" description="Helical" evidence="1">
    <location>
        <begin position="20"/>
        <end position="36"/>
    </location>
</feature>
<keyword evidence="3" id="KW-0482">Metalloprotease</keyword>
<sequence>MLLVVEQLIGASYIVKTGSKIILFLLIPLFYITFIMKKPLKEFLNVKGIDRKQLGISFSLGLLSIGIVLSAFFLFLPWIALDAILNDLMTRLEITPKGFLLVALYITFGNSLLEEFYFRGFLFLNFYRENRKVFAYLYSSILFSVYHVAIFALWFDFWLIVLALIGLWIIGMLFNWLNAKSDHFLNSWILHILADIGVMIIGFYLFGFF</sequence>
<feature type="transmembrane region" description="Helical" evidence="1">
    <location>
        <begin position="99"/>
        <end position="121"/>
    </location>
</feature>